<dbReference type="RefSeq" id="WP_226953090.1">
    <property type="nucleotide sequence ID" value="NZ_JACDXW010000002.1"/>
</dbReference>
<keyword evidence="4" id="KW-1185">Reference proteome</keyword>
<evidence type="ECO:0000313" key="3">
    <source>
        <dbReference type="EMBL" id="MCB5362840.1"/>
    </source>
</evidence>
<dbReference type="InterPro" id="IPR038610">
    <property type="entry name" value="FliK-like_C_sf"/>
</dbReference>
<feature type="domain" description="Flagellar hook-length control protein-like C-terminal" evidence="2">
    <location>
        <begin position="282"/>
        <end position="350"/>
    </location>
</feature>
<proteinExistence type="predicted"/>
<dbReference type="Proteomes" id="UP000776983">
    <property type="component" value="Unassembled WGS sequence"/>
</dbReference>
<comment type="caution">
    <text evidence="3">The sequence shown here is derived from an EMBL/GenBank/DDBJ whole genome shotgun (WGS) entry which is preliminary data.</text>
</comment>
<name>A0ABS8C9Y6_9BURK</name>
<reference evidence="3 4" key="1">
    <citation type="submission" date="2020-07" db="EMBL/GenBank/DDBJ databases">
        <title>Pusillimonas sp. nov., isolated from poultry manure in Taiwan.</title>
        <authorList>
            <person name="Lin S.-Y."/>
            <person name="Tang Y.-S."/>
            <person name="Young C.-C."/>
        </authorList>
    </citation>
    <scope>NUCLEOTIDE SEQUENCE [LARGE SCALE GENOMIC DNA]</scope>
    <source>
        <strain evidence="3 4">CC-YST705</strain>
    </source>
</reference>
<gene>
    <name evidence="3" type="ORF">H0484_03600</name>
</gene>
<evidence type="ECO:0000313" key="4">
    <source>
        <dbReference type="Proteomes" id="UP000776983"/>
    </source>
</evidence>
<dbReference type="Pfam" id="PF02120">
    <property type="entry name" value="Flg_hook"/>
    <property type="match status" value="1"/>
</dbReference>
<evidence type="ECO:0000259" key="2">
    <source>
        <dbReference type="Pfam" id="PF02120"/>
    </source>
</evidence>
<keyword evidence="3" id="KW-0969">Cilium</keyword>
<protein>
    <submittedName>
        <fullName evidence="3">Flagellar hook-length control protein FliK</fullName>
    </submittedName>
</protein>
<evidence type="ECO:0000256" key="1">
    <source>
        <dbReference type="SAM" id="MobiDB-lite"/>
    </source>
</evidence>
<dbReference type="EMBL" id="JACDXW010000002">
    <property type="protein sequence ID" value="MCB5362840.1"/>
    <property type="molecule type" value="Genomic_DNA"/>
</dbReference>
<sequence length="375" mass="40744">MSISRLTSSHLLAQRLDTLLGTKLAQQLVSSTRPTTQDFIPQTPKAQAVESPAHSPERPPGPLPEAPRQQQQQQQPKLLGNRPASAPAPGSTERSLPSLPNADLPGTASAPISLGNVAQTLVQLLRQYPSPLPALTQPQALLPEPAAPRVINNPPAATSLTPTALAFSSPMAGNLFQALEQAINRSGLFYESHLAEFSLGRYSRAQILSEPQARLADTLPAQEGADPAPRVAGIPQEAALTVRQQLETLALHTLQWRGEVWPQATMEWRIARDGRQEDGSFDEQSHHWSSTLTLRLPKLGEIHARLLVVDGMLNIHLAAPKAQEQLKAHADTLRQQMHACGLHLNQLDIHAEFDDEHLQPAGSEQATAPLKPHHE</sequence>
<dbReference type="InterPro" id="IPR021136">
    <property type="entry name" value="Flagellar_hook_control-like_C"/>
</dbReference>
<organism evidence="3 4">
    <name type="scientific">Mesopusillimonas faecipullorum</name>
    <dbReference type="NCBI Taxonomy" id="2755040"/>
    <lineage>
        <taxon>Bacteria</taxon>
        <taxon>Pseudomonadati</taxon>
        <taxon>Pseudomonadota</taxon>
        <taxon>Betaproteobacteria</taxon>
        <taxon>Burkholderiales</taxon>
        <taxon>Alcaligenaceae</taxon>
        <taxon>Mesopusillimonas</taxon>
    </lineage>
</organism>
<keyword evidence="3" id="KW-0282">Flagellum</keyword>
<dbReference type="Gene3D" id="3.30.750.140">
    <property type="match status" value="1"/>
</dbReference>
<feature type="compositionally biased region" description="Low complexity" evidence="1">
    <location>
        <begin position="66"/>
        <end position="75"/>
    </location>
</feature>
<feature type="region of interest" description="Disordered" evidence="1">
    <location>
        <begin position="32"/>
        <end position="104"/>
    </location>
</feature>
<keyword evidence="3" id="KW-0966">Cell projection</keyword>
<accession>A0ABS8C9Y6</accession>